<dbReference type="NCBIfam" id="TIGR00125">
    <property type="entry name" value="cyt_tran_rel"/>
    <property type="match status" value="1"/>
</dbReference>
<evidence type="ECO:0000259" key="8">
    <source>
        <dbReference type="Pfam" id="PF01467"/>
    </source>
</evidence>
<dbReference type="EMBL" id="UINC01029815">
    <property type="protein sequence ID" value="SVB13183.1"/>
    <property type="molecule type" value="Genomic_DNA"/>
</dbReference>
<sequence length="194" mass="21212">VHARLGILGGTFDPIHNGHVLLAQAVSERLPLDRVLFVPAADPPHKGDQVASAAHRLQMVRLAIDGLDGFEVSCVEIDREGPSYTVDTLRQLSARHEDNDLFLIIGADNIADLSSWYDPEGVLELATVVSGTRAEAAGTGSDRFAHRIQRLPTPAYDISSTDIRQRLQLGLPIRYLVPEAVERYVAEHGLYSSL</sequence>
<dbReference type="CDD" id="cd02165">
    <property type="entry name" value="NMNAT"/>
    <property type="match status" value="1"/>
</dbReference>
<dbReference type="SUPFAM" id="SSF52374">
    <property type="entry name" value="Nucleotidylyl transferase"/>
    <property type="match status" value="1"/>
</dbReference>
<evidence type="ECO:0000256" key="2">
    <source>
        <dbReference type="ARBA" id="ARBA00022642"/>
    </source>
</evidence>
<organism evidence="9">
    <name type="scientific">marine metagenome</name>
    <dbReference type="NCBI Taxonomy" id="408172"/>
    <lineage>
        <taxon>unclassified sequences</taxon>
        <taxon>metagenomes</taxon>
        <taxon>ecological metagenomes</taxon>
    </lineage>
</organism>
<reference evidence="9" key="1">
    <citation type="submission" date="2018-05" db="EMBL/GenBank/DDBJ databases">
        <authorList>
            <person name="Lanie J.A."/>
            <person name="Ng W.-L."/>
            <person name="Kazmierczak K.M."/>
            <person name="Andrzejewski T.M."/>
            <person name="Davidsen T.M."/>
            <person name="Wayne K.J."/>
            <person name="Tettelin H."/>
            <person name="Glass J.I."/>
            <person name="Rusch D."/>
            <person name="Podicherti R."/>
            <person name="Tsui H.-C.T."/>
            <person name="Winkler M.E."/>
        </authorList>
    </citation>
    <scope>NUCLEOTIDE SEQUENCE</scope>
</reference>
<keyword evidence="7" id="KW-0520">NAD</keyword>
<dbReference type="Gene3D" id="3.40.50.620">
    <property type="entry name" value="HUPs"/>
    <property type="match status" value="1"/>
</dbReference>
<dbReference type="PANTHER" id="PTHR39321">
    <property type="entry name" value="NICOTINATE-NUCLEOTIDE ADENYLYLTRANSFERASE-RELATED"/>
    <property type="match status" value="1"/>
</dbReference>
<keyword evidence="6" id="KW-0067">ATP-binding</keyword>
<dbReference type="InterPro" id="IPR005248">
    <property type="entry name" value="NadD/NMNAT"/>
</dbReference>
<evidence type="ECO:0000256" key="5">
    <source>
        <dbReference type="ARBA" id="ARBA00022741"/>
    </source>
</evidence>
<gene>
    <name evidence="9" type="ORF">METZ01_LOCUS166037</name>
</gene>
<dbReference type="NCBIfam" id="TIGR00482">
    <property type="entry name" value="nicotinate (nicotinamide) nucleotide adenylyltransferase"/>
    <property type="match status" value="1"/>
</dbReference>
<dbReference type="GO" id="GO:0009435">
    <property type="term" value="P:NAD+ biosynthetic process"/>
    <property type="evidence" value="ECO:0007669"/>
    <property type="project" value="UniProtKB-UniPathway"/>
</dbReference>
<dbReference type="UniPathway" id="UPA00253"/>
<dbReference type="AlphaFoldDB" id="A0A382BJ41"/>
<name>A0A382BJ41_9ZZZZ</name>
<evidence type="ECO:0000313" key="9">
    <source>
        <dbReference type="EMBL" id="SVB13183.1"/>
    </source>
</evidence>
<keyword evidence="3" id="KW-0808">Transferase</keyword>
<dbReference type="NCBIfam" id="NF000840">
    <property type="entry name" value="PRK00071.1-3"/>
    <property type="match status" value="1"/>
</dbReference>
<dbReference type="GO" id="GO:0005524">
    <property type="term" value="F:ATP binding"/>
    <property type="evidence" value="ECO:0007669"/>
    <property type="project" value="UniProtKB-KW"/>
</dbReference>
<keyword evidence="2" id="KW-0662">Pyridine nucleotide biosynthesis</keyword>
<dbReference type="InterPro" id="IPR004821">
    <property type="entry name" value="Cyt_trans-like"/>
</dbReference>
<keyword evidence="4" id="KW-0548">Nucleotidyltransferase</keyword>
<evidence type="ECO:0000256" key="1">
    <source>
        <dbReference type="ARBA" id="ARBA00004790"/>
    </source>
</evidence>
<dbReference type="GO" id="GO:0070566">
    <property type="term" value="F:adenylyltransferase activity"/>
    <property type="evidence" value="ECO:0007669"/>
    <property type="project" value="UniProtKB-ARBA"/>
</dbReference>
<feature type="domain" description="Cytidyltransferase-like" evidence="8">
    <location>
        <begin position="7"/>
        <end position="166"/>
    </location>
</feature>
<proteinExistence type="inferred from homology"/>
<accession>A0A382BJ41</accession>
<keyword evidence="5" id="KW-0547">Nucleotide-binding</keyword>
<feature type="non-terminal residue" evidence="9">
    <location>
        <position position="1"/>
    </location>
</feature>
<comment type="pathway">
    <text evidence="1">Cofactor biosynthesis; NAD(+) biosynthesis.</text>
</comment>
<dbReference type="HAMAP" id="MF_00244">
    <property type="entry name" value="NaMN_adenylyltr"/>
    <property type="match status" value="1"/>
</dbReference>
<dbReference type="PANTHER" id="PTHR39321:SF3">
    <property type="entry name" value="PHOSPHOPANTETHEINE ADENYLYLTRANSFERASE"/>
    <property type="match status" value="1"/>
</dbReference>
<evidence type="ECO:0000256" key="4">
    <source>
        <dbReference type="ARBA" id="ARBA00022695"/>
    </source>
</evidence>
<dbReference type="InterPro" id="IPR014729">
    <property type="entry name" value="Rossmann-like_a/b/a_fold"/>
</dbReference>
<evidence type="ECO:0000256" key="7">
    <source>
        <dbReference type="ARBA" id="ARBA00023027"/>
    </source>
</evidence>
<dbReference type="Pfam" id="PF01467">
    <property type="entry name" value="CTP_transf_like"/>
    <property type="match status" value="1"/>
</dbReference>
<protein>
    <recommendedName>
        <fullName evidence="8">Cytidyltransferase-like domain-containing protein</fullName>
    </recommendedName>
</protein>
<evidence type="ECO:0000256" key="6">
    <source>
        <dbReference type="ARBA" id="ARBA00022840"/>
    </source>
</evidence>
<evidence type="ECO:0000256" key="3">
    <source>
        <dbReference type="ARBA" id="ARBA00022679"/>
    </source>
</evidence>